<dbReference type="Proteomes" id="UP000321034">
    <property type="component" value="Unassembled WGS sequence"/>
</dbReference>
<evidence type="ECO:0000313" key="3">
    <source>
        <dbReference type="Proteomes" id="UP000321034"/>
    </source>
</evidence>
<comment type="caution">
    <text evidence="2">The sequence shown here is derived from an EMBL/GenBank/DDBJ whole genome shotgun (WGS) entry which is preliminary data.</text>
</comment>
<dbReference type="RefSeq" id="WP_147893090.1">
    <property type="nucleotide sequence ID" value="NZ_BAAANR010000001.1"/>
</dbReference>
<gene>
    <name evidence="2" type="ORF">FVP77_02450</name>
</gene>
<keyword evidence="1" id="KW-0812">Transmembrane</keyword>
<name>A0A5C8I200_9MICO</name>
<keyword evidence="1" id="KW-1133">Transmembrane helix</keyword>
<dbReference type="EMBL" id="VRSV01000001">
    <property type="protein sequence ID" value="TXK12359.1"/>
    <property type="molecule type" value="Genomic_DNA"/>
</dbReference>
<reference evidence="2 3" key="1">
    <citation type="submission" date="2019-08" db="EMBL/GenBank/DDBJ databases">
        <authorList>
            <person name="Dong K."/>
        </authorList>
    </citation>
    <scope>NUCLEOTIDE SEQUENCE [LARGE SCALE GENOMIC DNA]</scope>
    <source>
        <strain evidence="2 3">JCM14558</strain>
    </source>
</reference>
<sequence>MSCGIVDELCRSLDEIVNALNDPWDGFLGVLLATLIGAVIGAGAAYVFSLMLRAQQRRDAADDFARHEASQKALEDARAARERQADRDRLSAAQDVETSRRNWEAIREESRREEAREALFVASLIPIVQRLHEFASNLQANYAAAQRDRRDVMGLIRLARIYSTAEQREVLRAAFSYVDDENRIPRGLLGSKSAERVADLLVAWREGSMTAAQVVSELGADYTGSRA</sequence>
<accession>A0A5C8I200</accession>
<evidence type="ECO:0000256" key="1">
    <source>
        <dbReference type="SAM" id="Phobius"/>
    </source>
</evidence>
<dbReference type="AlphaFoldDB" id="A0A5C8I200"/>
<keyword evidence="3" id="KW-1185">Reference proteome</keyword>
<evidence type="ECO:0000313" key="2">
    <source>
        <dbReference type="EMBL" id="TXK12359.1"/>
    </source>
</evidence>
<keyword evidence="1" id="KW-0472">Membrane</keyword>
<protein>
    <submittedName>
        <fullName evidence="2">Uncharacterized protein</fullName>
    </submittedName>
</protein>
<organism evidence="2 3">
    <name type="scientific">Microbacterium hatanonis</name>
    <dbReference type="NCBI Taxonomy" id="404366"/>
    <lineage>
        <taxon>Bacteria</taxon>
        <taxon>Bacillati</taxon>
        <taxon>Actinomycetota</taxon>
        <taxon>Actinomycetes</taxon>
        <taxon>Micrococcales</taxon>
        <taxon>Microbacteriaceae</taxon>
        <taxon>Microbacterium</taxon>
    </lineage>
</organism>
<feature type="transmembrane region" description="Helical" evidence="1">
    <location>
        <begin position="27"/>
        <end position="48"/>
    </location>
</feature>
<proteinExistence type="predicted"/>